<evidence type="ECO:0000313" key="4">
    <source>
        <dbReference type="Proteomes" id="UP000291213"/>
    </source>
</evidence>
<name>A0A401HBN0_AERPX</name>
<comment type="similarity">
    <text evidence="1 2">Belongs to the UPF0148 family.</text>
</comment>
<evidence type="ECO:0000256" key="2">
    <source>
        <dbReference type="HAMAP-Rule" id="MF_00343"/>
    </source>
</evidence>
<gene>
    <name evidence="3" type="ORF">apy_14830</name>
</gene>
<evidence type="ECO:0000256" key="1">
    <source>
        <dbReference type="ARBA" id="ARBA00011077"/>
    </source>
</evidence>
<comment type="caution">
    <text evidence="3">The sequence shown here is derived from an EMBL/GenBank/DDBJ whole genome shotgun (WGS) entry which is preliminary data.</text>
</comment>
<dbReference type="EMBL" id="BDMD01000098">
    <property type="protein sequence ID" value="GBF09758.1"/>
    <property type="molecule type" value="Genomic_DNA"/>
</dbReference>
<dbReference type="RefSeq" id="WP_131160690.1">
    <property type="nucleotide sequence ID" value="NZ_BDMD01000098.1"/>
</dbReference>
<reference evidence="3 4" key="1">
    <citation type="submission" date="2017-02" db="EMBL/GenBank/DDBJ databases">
        <title>isolation and characterization of a novel temperate virus Aeropyrum globular virus 1 infecting hyperthermophilic archaeon Aeropyrum.</title>
        <authorList>
            <person name="Yumiya M."/>
            <person name="Yoshida T."/>
            <person name="Sako Y."/>
        </authorList>
    </citation>
    <scope>NUCLEOTIDE SEQUENCE [LARGE SCALE GENOMIC DNA]</scope>
    <source>
        <strain evidence="3 4">YK1-12-2013</strain>
    </source>
</reference>
<dbReference type="InterPro" id="IPR022954">
    <property type="entry name" value="UPF0148"/>
</dbReference>
<dbReference type="OrthoDB" id="26305at2157"/>
<organism evidence="3 4">
    <name type="scientific">Aeropyrum pernix</name>
    <dbReference type="NCBI Taxonomy" id="56636"/>
    <lineage>
        <taxon>Archaea</taxon>
        <taxon>Thermoproteota</taxon>
        <taxon>Thermoprotei</taxon>
        <taxon>Desulfurococcales</taxon>
        <taxon>Desulfurococcaceae</taxon>
        <taxon>Aeropyrum</taxon>
    </lineage>
</organism>
<dbReference type="Pfam" id="PF06677">
    <property type="entry name" value="Auto_anti-p27"/>
    <property type="match status" value="1"/>
</dbReference>
<sequence>MGGQGPSSDDIVKKMAQLMMQGAVMLDKTCPADGLPLFRLKTGDVVCPVHGKVVIVASDAEARDVEVEEIIREVRYRAARNVMKGLEEDNVDTVSKWLGVLETAERILAIRRGSQQGQGSVRGGEKESK</sequence>
<dbReference type="HAMAP" id="MF_00343">
    <property type="entry name" value="UPF0148"/>
    <property type="match status" value="1"/>
</dbReference>
<dbReference type="Proteomes" id="UP000291213">
    <property type="component" value="Unassembled WGS sequence"/>
</dbReference>
<dbReference type="AlphaFoldDB" id="A0A401HBN0"/>
<dbReference type="NCBIfam" id="NF001647">
    <property type="entry name" value="PRK00420.1-4"/>
    <property type="match status" value="1"/>
</dbReference>
<protein>
    <recommendedName>
        <fullName evidence="2">UPF0148 protein apy_14830</fullName>
    </recommendedName>
</protein>
<dbReference type="InterPro" id="IPR009563">
    <property type="entry name" value="SSSCA1"/>
</dbReference>
<proteinExistence type="inferred from homology"/>
<evidence type="ECO:0000313" key="3">
    <source>
        <dbReference type="EMBL" id="GBF09758.1"/>
    </source>
</evidence>
<accession>A0A401HBN0</accession>